<dbReference type="AlphaFoldDB" id="V5Z2P4"/>
<name>V5Z2P4_9GAMM</name>
<dbReference type="Proteomes" id="UP000018217">
    <property type="component" value="Unassembled WGS sequence"/>
</dbReference>
<proteinExistence type="predicted"/>
<reference evidence="1 2" key="1">
    <citation type="journal article" date="2013" name="Syst. Appl. Microbiol.">
        <title>Phylogenetic position and virulence apparatus of the pear flower necrosis pathogen Erwinia piriflorinigrans CFBP 5888T as assessed by comparative genomics.</title>
        <authorList>
            <person name="Smits T.H."/>
            <person name="Rezzonico F."/>
            <person name="Lopez M.M."/>
            <person name="Blom J."/>
            <person name="Goesmann A."/>
            <person name="Frey J.E."/>
            <person name="Duffy B."/>
        </authorList>
    </citation>
    <scope>NUCLEOTIDE SEQUENCE [LARGE SCALE GENOMIC DNA]</scope>
    <source>
        <strain evidence="2">CFBP5888</strain>
    </source>
</reference>
<dbReference type="EMBL" id="CAHS01000002">
    <property type="protein sequence ID" value="CCG85430.1"/>
    <property type="molecule type" value="Genomic_DNA"/>
</dbReference>
<sequence>MRNAPAITAPSPAERLENVRHDAAMTARYAAELRALFDCHLDARLREANPKAGARFWTLIHELYSAAERTLMRLNRPERPQ</sequence>
<accession>V5Z2P4</accession>
<dbReference type="RefSeq" id="WP_023653296.1">
    <property type="nucleotide sequence ID" value="NZ_CAHS01000002.1"/>
</dbReference>
<evidence type="ECO:0000313" key="1">
    <source>
        <dbReference type="EMBL" id="CCG85430.1"/>
    </source>
</evidence>
<comment type="caution">
    <text evidence="1">The sequence shown here is derived from an EMBL/GenBank/DDBJ whole genome shotgun (WGS) entry which is preliminary data.</text>
</comment>
<organism evidence="1 2">
    <name type="scientific">Erwinia piriflorinigrans CFBP 5888</name>
    <dbReference type="NCBI Taxonomy" id="1161919"/>
    <lineage>
        <taxon>Bacteria</taxon>
        <taxon>Pseudomonadati</taxon>
        <taxon>Pseudomonadota</taxon>
        <taxon>Gammaproteobacteria</taxon>
        <taxon>Enterobacterales</taxon>
        <taxon>Erwiniaceae</taxon>
        <taxon>Erwinia</taxon>
    </lineage>
</organism>
<dbReference type="OrthoDB" id="9877292at2"/>
<dbReference type="STRING" id="1161919.EPIR_0065"/>
<evidence type="ECO:0000313" key="2">
    <source>
        <dbReference type="Proteomes" id="UP000018217"/>
    </source>
</evidence>
<protein>
    <submittedName>
        <fullName evidence="1">Uncharcterized protein</fullName>
    </submittedName>
</protein>
<gene>
    <name evidence="1" type="ORF">EPIR_0065</name>
</gene>
<keyword evidence="2" id="KW-1185">Reference proteome</keyword>